<dbReference type="Proteomes" id="UP000284841">
    <property type="component" value="Unassembled WGS sequence"/>
</dbReference>
<organism evidence="1 2">
    <name type="scientific">Emergencia timonensis</name>
    <dbReference type="NCBI Taxonomy" id="1776384"/>
    <lineage>
        <taxon>Bacteria</taxon>
        <taxon>Bacillati</taxon>
        <taxon>Bacillota</taxon>
        <taxon>Clostridia</taxon>
        <taxon>Peptostreptococcales</taxon>
        <taxon>Anaerovoracaceae</taxon>
        <taxon>Emergencia</taxon>
    </lineage>
</organism>
<evidence type="ECO:0000313" key="2">
    <source>
        <dbReference type="Proteomes" id="UP000284841"/>
    </source>
</evidence>
<gene>
    <name evidence="1" type="ORF">DW099_03840</name>
</gene>
<dbReference type="Gene3D" id="2.40.100.20">
    <property type="match status" value="1"/>
</dbReference>
<dbReference type="InterPro" id="IPR024532">
    <property type="entry name" value="DUF3830"/>
</dbReference>
<protein>
    <submittedName>
        <fullName evidence="1">DUF3830 family protein</fullName>
    </submittedName>
</protein>
<proteinExistence type="predicted"/>
<reference evidence="1 2" key="1">
    <citation type="submission" date="2018-08" db="EMBL/GenBank/DDBJ databases">
        <title>A genome reference for cultivated species of the human gut microbiota.</title>
        <authorList>
            <person name="Zou Y."/>
            <person name="Xue W."/>
            <person name="Luo G."/>
        </authorList>
    </citation>
    <scope>NUCLEOTIDE SEQUENCE [LARGE SCALE GENOMIC DNA]</scope>
    <source>
        <strain evidence="1 2">AM07-24</strain>
    </source>
</reference>
<sequence>MNKRRRISMKKLKFTFHGKDFYANMLTDQAPVTCEAVEKACPFTTRWVHAKIVANEIFCPTKIEGPVLRENPIPNLPGDIGLFDTPQTICCWHGDMKPLGSGNVFARFTPEQMEVFHAEATGLWKEPGSLVTVDVVEEE</sequence>
<dbReference type="OrthoDB" id="2082589at2"/>
<dbReference type="EMBL" id="QRMS01000001">
    <property type="protein sequence ID" value="RHJ89708.1"/>
    <property type="molecule type" value="Genomic_DNA"/>
</dbReference>
<accession>A0A415E7Q6</accession>
<name>A0A415E7Q6_9FIRM</name>
<evidence type="ECO:0000313" key="1">
    <source>
        <dbReference type="EMBL" id="RHJ89708.1"/>
    </source>
</evidence>
<comment type="caution">
    <text evidence="1">The sequence shown here is derived from an EMBL/GenBank/DDBJ whole genome shotgun (WGS) entry which is preliminary data.</text>
</comment>
<keyword evidence="2" id="KW-1185">Reference proteome</keyword>
<dbReference type="Pfam" id="PF12903">
    <property type="entry name" value="DUF3830"/>
    <property type="match status" value="1"/>
</dbReference>
<dbReference type="AlphaFoldDB" id="A0A415E7Q6"/>
<dbReference type="STRING" id="1776384.GCA_900086585_03059"/>